<dbReference type="GO" id="GO:0005886">
    <property type="term" value="C:plasma membrane"/>
    <property type="evidence" value="ECO:0007669"/>
    <property type="project" value="TreeGrafter"/>
</dbReference>
<feature type="signal peptide" evidence="2">
    <location>
        <begin position="1"/>
        <end position="22"/>
    </location>
</feature>
<organism evidence="3 4">
    <name type="scientific">Monodon monoceros</name>
    <name type="common">Narwhal</name>
    <name type="synonym">Ceratodon monodon</name>
    <dbReference type="NCBI Taxonomy" id="40151"/>
    <lineage>
        <taxon>Eukaryota</taxon>
        <taxon>Metazoa</taxon>
        <taxon>Chordata</taxon>
        <taxon>Craniata</taxon>
        <taxon>Vertebrata</taxon>
        <taxon>Euteleostomi</taxon>
        <taxon>Mammalia</taxon>
        <taxon>Eutheria</taxon>
        <taxon>Laurasiatheria</taxon>
        <taxon>Artiodactyla</taxon>
        <taxon>Whippomorpha</taxon>
        <taxon>Cetacea</taxon>
        <taxon>Odontoceti</taxon>
        <taxon>Monodontidae</taxon>
        <taxon>Monodon</taxon>
    </lineage>
</organism>
<evidence type="ECO:0000313" key="4">
    <source>
        <dbReference type="Proteomes" id="UP000308365"/>
    </source>
</evidence>
<dbReference type="SUPFAM" id="SSF69318">
    <property type="entry name" value="Integrin alpha N-terminal domain"/>
    <property type="match status" value="1"/>
</dbReference>
<evidence type="ECO:0000313" key="3">
    <source>
        <dbReference type="EMBL" id="TKC41719.1"/>
    </source>
</evidence>
<feature type="chain" id="PRO_5020318758" description="T-cell immunomodulatory protein" evidence="2">
    <location>
        <begin position="23"/>
        <end position="172"/>
    </location>
</feature>
<name>A0A4U1EY12_MONMO</name>
<dbReference type="InterPro" id="IPR028994">
    <property type="entry name" value="Integrin_alpha_N"/>
</dbReference>
<dbReference type="Proteomes" id="UP000308365">
    <property type="component" value="Unassembled WGS sequence"/>
</dbReference>
<gene>
    <name evidence="3" type="ORF">EI555_018872</name>
</gene>
<evidence type="ECO:0000256" key="2">
    <source>
        <dbReference type="SAM" id="SignalP"/>
    </source>
</evidence>
<evidence type="ECO:0000256" key="1">
    <source>
        <dbReference type="ARBA" id="ARBA00022729"/>
    </source>
</evidence>
<keyword evidence="1 2" id="KW-0732">Signal</keyword>
<dbReference type="Pfam" id="PF13517">
    <property type="entry name" value="FG-GAP_3"/>
    <property type="match status" value="1"/>
</dbReference>
<dbReference type="PANTHER" id="PTHR13412">
    <property type="entry name" value="T-CELL IMMUNOMODULATORY PROTEIN HOMOLOG"/>
    <property type="match status" value="1"/>
</dbReference>
<dbReference type="InterPro" id="IPR013517">
    <property type="entry name" value="FG-GAP"/>
</dbReference>
<dbReference type="EMBL" id="RWIC01000611">
    <property type="protein sequence ID" value="TKC41719.1"/>
    <property type="molecule type" value="Genomic_DNA"/>
</dbReference>
<comment type="caution">
    <text evidence="3">The sequence shown here is derived from an EMBL/GenBank/DDBJ whole genome shotgun (WGS) entry which is preliminary data.</text>
</comment>
<reference evidence="4" key="1">
    <citation type="journal article" date="2019" name="IScience">
        <title>Narwhal Genome Reveals Long-Term Low Genetic Diversity despite Current Large Abundance Size.</title>
        <authorList>
            <person name="Westbury M.V."/>
            <person name="Petersen B."/>
            <person name="Garde E."/>
            <person name="Heide-Jorgensen M.P."/>
            <person name="Lorenzen E.D."/>
        </authorList>
    </citation>
    <scope>NUCLEOTIDE SEQUENCE [LARGE SCALE GENOMIC DNA]</scope>
</reference>
<dbReference type="InterPro" id="IPR024881">
    <property type="entry name" value="Tip"/>
</dbReference>
<protein>
    <recommendedName>
        <fullName evidence="5">T-cell immunomodulatory protein</fullName>
    </recommendedName>
</protein>
<dbReference type="AlphaFoldDB" id="A0A4U1EY12"/>
<proteinExistence type="predicted"/>
<sequence>MAAARRLLGSWVLLAPLLGGLALLGVGPVPARALHNVTAELFGAEAWGTLAAFGDLNSDKQTDLFVLRERNDLIVFLADQNAPYFKPKVKVSLKNHSTLITSVVPGDYDGDSQMDVLLTYLPKNHANDPCNMTILNRTFQDEPLIMDFNADLIPDIFGITNESNQPQILLGG</sequence>
<dbReference type="PANTHER" id="PTHR13412:SF0">
    <property type="entry name" value="T-CELL IMMUNOMODULATORY PROTEIN"/>
    <property type="match status" value="1"/>
</dbReference>
<evidence type="ECO:0008006" key="5">
    <source>
        <dbReference type="Google" id="ProtNLM"/>
    </source>
</evidence>
<accession>A0A4U1EY12</accession>